<name>A0AAN6ZW43_9PEZI</name>
<reference evidence="1" key="2">
    <citation type="submission" date="2023-05" db="EMBL/GenBank/DDBJ databases">
        <authorList>
            <consortium name="Lawrence Berkeley National Laboratory"/>
            <person name="Steindorff A."/>
            <person name="Hensen N."/>
            <person name="Bonometti L."/>
            <person name="Westerberg I."/>
            <person name="Brannstrom I.O."/>
            <person name="Guillou S."/>
            <person name="Cros-Aarteil S."/>
            <person name="Calhoun S."/>
            <person name="Haridas S."/>
            <person name="Kuo A."/>
            <person name="Mondo S."/>
            <person name="Pangilinan J."/>
            <person name="Riley R."/>
            <person name="Labutti K."/>
            <person name="Andreopoulos B."/>
            <person name="Lipzen A."/>
            <person name="Chen C."/>
            <person name="Yanf M."/>
            <person name="Daum C."/>
            <person name="Ng V."/>
            <person name="Clum A."/>
            <person name="Ohm R."/>
            <person name="Martin F."/>
            <person name="Silar P."/>
            <person name="Natvig D."/>
            <person name="Lalanne C."/>
            <person name="Gautier V."/>
            <person name="Ament-Velasquez S.L."/>
            <person name="Kruys A."/>
            <person name="Hutchinson M.I."/>
            <person name="Powell A.J."/>
            <person name="Barry K."/>
            <person name="Miller A.N."/>
            <person name="Grigoriev I.V."/>
            <person name="Debuchy R."/>
            <person name="Gladieux P."/>
            <person name="Thoren M.H."/>
            <person name="Johannesson H."/>
        </authorList>
    </citation>
    <scope>NUCLEOTIDE SEQUENCE</scope>
    <source>
        <strain evidence="1">CBS 538.74</strain>
    </source>
</reference>
<sequence>MVNLQWNHFGAIPPVEQGAKASAERFYLDLKETFPDFVADFEQKFTAWQGKWFGHEAPRSSNADDRCMLPEYDPLLFLGPKTTPLVVFELSKPENFMATTLYNHLETDKSAKVDPDDIVNYLTLIRHANLIVELNHERAQRAKAWIEAWKAHCCAQQQQQQSNSNSDSDMTTSGKEYDTLVEMGPGIIAHVMLEYSKDQTGVCGPWCKLMHQLVCEKPMMDGGIGGQGGVDVQKQYEMWKDWFEHMDYEEAAEGLKPSYMDNFGTWS</sequence>
<protein>
    <submittedName>
        <fullName evidence="1">Uncharacterized protein</fullName>
    </submittedName>
</protein>
<dbReference type="AlphaFoldDB" id="A0AAN6ZW43"/>
<organism evidence="1 2">
    <name type="scientific">Chaetomidium leptoderma</name>
    <dbReference type="NCBI Taxonomy" id="669021"/>
    <lineage>
        <taxon>Eukaryota</taxon>
        <taxon>Fungi</taxon>
        <taxon>Dikarya</taxon>
        <taxon>Ascomycota</taxon>
        <taxon>Pezizomycotina</taxon>
        <taxon>Sordariomycetes</taxon>
        <taxon>Sordariomycetidae</taxon>
        <taxon>Sordariales</taxon>
        <taxon>Chaetomiaceae</taxon>
        <taxon>Chaetomidium</taxon>
    </lineage>
</organism>
<evidence type="ECO:0000313" key="1">
    <source>
        <dbReference type="EMBL" id="KAK4151026.1"/>
    </source>
</evidence>
<dbReference type="Proteomes" id="UP001302745">
    <property type="component" value="Unassembled WGS sequence"/>
</dbReference>
<keyword evidence="2" id="KW-1185">Reference proteome</keyword>
<accession>A0AAN6ZW43</accession>
<gene>
    <name evidence="1" type="ORF">C8A00DRAFT_36332</name>
</gene>
<evidence type="ECO:0000313" key="2">
    <source>
        <dbReference type="Proteomes" id="UP001302745"/>
    </source>
</evidence>
<reference evidence="1" key="1">
    <citation type="journal article" date="2023" name="Mol. Phylogenet. Evol.">
        <title>Genome-scale phylogeny and comparative genomics of the fungal order Sordariales.</title>
        <authorList>
            <person name="Hensen N."/>
            <person name="Bonometti L."/>
            <person name="Westerberg I."/>
            <person name="Brannstrom I.O."/>
            <person name="Guillou S."/>
            <person name="Cros-Aarteil S."/>
            <person name="Calhoun S."/>
            <person name="Haridas S."/>
            <person name="Kuo A."/>
            <person name="Mondo S."/>
            <person name="Pangilinan J."/>
            <person name="Riley R."/>
            <person name="LaButti K."/>
            <person name="Andreopoulos B."/>
            <person name="Lipzen A."/>
            <person name="Chen C."/>
            <person name="Yan M."/>
            <person name="Daum C."/>
            <person name="Ng V."/>
            <person name="Clum A."/>
            <person name="Steindorff A."/>
            <person name="Ohm R.A."/>
            <person name="Martin F."/>
            <person name="Silar P."/>
            <person name="Natvig D.O."/>
            <person name="Lalanne C."/>
            <person name="Gautier V."/>
            <person name="Ament-Velasquez S.L."/>
            <person name="Kruys A."/>
            <person name="Hutchinson M.I."/>
            <person name="Powell A.J."/>
            <person name="Barry K."/>
            <person name="Miller A.N."/>
            <person name="Grigoriev I.V."/>
            <person name="Debuchy R."/>
            <person name="Gladieux P."/>
            <person name="Hiltunen Thoren M."/>
            <person name="Johannesson H."/>
        </authorList>
    </citation>
    <scope>NUCLEOTIDE SEQUENCE</scope>
    <source>
        <strain evidence="1">CBS 538.74</strain>
    </source>
</reference>
<comment type="caution">
    <text evidence="1">The sequence shown here is derived from an EMBL/GenBank/DDBJ whole genome shotgun (WGS) entry which is preliminary data.</text>
</comment>
<dbReference type="EMBL" id="MU857037">
    <property type="protein sequence ID" value="KAK4151026.1"/>
    <property type="molecule type" value="Genomic_DNA"/>
</dbReference>
<proteinExistence type="predicted"/>